<evidence type="ECO:0000256" key="4">
    <source>
        <dbReference type="ARBA" id="ARBA00022679"/>
    </source>
</evidence>
<evidence type="ECO:0000256" key="10">
    <source>
        <dbReference type="SAM" id="Phobius"/>
    </source>
</evidence>
<dbReference type="PANTHER" id="PTHR24421">
    <property type="entry name" value="NITRATE/NITRITE SENSOR PROTEIN NARX-RELATED"/>
    <property type="match status" value="1"/>
</dbReference>
<keyword evidence="9" id="KW-0175">Coiled coil</keyword>
<evidence type="ECO:0000313" key="13">
    <source>
        <dbReference type="EMBL" id="MEQ0558248.1"/>
    </source>
</evidence>
<evidence type="ECO:0000256" key="8">
    <source>
        <dbReference type="ARBA" id="ARBA00023012"/>
    </source>
</evidence>
<dbReference type="InterPro" id="IPR011712">
    <property type="entry name" value="Sig_transdc_His_kin_sub3_dim/P"/>
</dbReference>
<dbReference type="Proteomes" id="UP001440984">
    <property type="component" value="Unassembled WGS sequence"/>
</dbReference>
<feature type="domain" description="Histidine kinase/HSP90-like ATPase" evidence="11">
    <location>
        <begin position="291"/>
        <end position="377"/>
    </location>
</feature>
<comment type="catalytic activity">
    <reaction evidence="1">
        <text>ATP + protein L-histidine = ADP + protein N-phospho-L-histidine.</text>
        <dbReference type="EC" id="2.7.13.3"/>
    </reaction>
</comment>
<dbReference type="EC" id="2.7.13.3" evidence="2"/>
<accession>A0ABV0L9Z8</accession>
<feature type="domain" description="Signal transduction histidine kinase subgroup 3 dimerisation and phosphoacceptor" evidence="12">
    <location>
        <begin position="178"/>
        <end position="244"/>
    </location>
</feature>
<comment type="caution">
    <text evidence="13">The sequence shown here is derived from an EMBL/GenBank/DDBJ whole genome shotgun (WGS) entry which is preliminary data.</text>
</comment>
<evidence type="ECO:0000256" key="5">
    <source>
        <dbReference type="ARBA" id="ARBA00022741"/>
    </source>
</evidence>
<evidence type="ECO:0000259" key="12">
    <source>
        <dbReference type="Pfam" id="PF07730"/>
    </source>
</evidence>
<dbReference type="InterPro" id="IPR003594">
    <property type="entry name" value="HATPase_dom"/>
</dbReference>
<dbReference type="InterPro" id="IPR050482">
    <property type="entry name" value="Sensor_HK_TwoCompSys"/>
</dbReference>
<dbReference type="Pfam" id="PF02518">
    <property type="entry name" value="HATPase_c"/>
    <property type="match status" value="1"/>
</dbReference>
<dbReference type="Gene3D" id="1.20.5.1930">
    <property type="match status" value="1"/>
</dbReference>
<evidence type="ECO:0000256" key="2">
    <source>
        <dbReference type="ARBA" id="ARBA00012438"/>
    </source>
</evidence>
<keyword evidence="10" id="KW-1133">Transmembrane helix</keyword>
<protein>
    <recommendedName>
        <fullName evidence="2">histidine kinase</fullName>
        <ecNumber evidence="2">2.7.13.3</ecNumber>
    </recommendedName>
</protein>
<keyword evidence="5" id="KW-0547">Nucleotide-binding</keyword>
<evidence type="ECO:0000256" key="9">
    <source>
        <dbReference type="SAM" id="Coils"/>
    </source>
</evidence>
<dbReference type="RefSeq" id="WP_348947568.1">
    <property type="nucleotide sequence ID" value="NZ_JBDZYD010000001.1"/>
</dbReference>
<evidence type="ECO:0000256" key="3">
    <source>
        <dbReference type="ARBA" id="ARBA00022553"/>
    </source>
</evidence>
<keyword evidence="14" id="KW-1185">Reference proteome</keyword>
<dbReference type="InterPro" id="IPR036890">
    <property type="entry name" value="HATPase_C_sf"/>
</dbReference>
<evidence type="ECO:0000256" key="1">
    <source>
        <dbReference type="ARBA" id="ARBA00000085"/>
    </source>
</evidence>
<feature type="transmembrane region" description="Helical" evidence="10">
    <location>
        <begin position="6"/>
        <end position="26"/>
    </location>
</feature>
<feature type="transmembrane region" description="Helical" evidence="10">
    <location>
        <begin position="100"/>
        <end position="119"/>
    </location>
</feature>
<evidence type="ECO:0000256" key="6">
    <source>
        <dbReference type="ARBA" id="ARBA00022777"/>
    </source>
</evidence>
<evidence type="ECO:0000256" key="7">
    <source>
        <dbReference type="ARBA" id="ARBA00022840"/>
    </source>
</evidence>
<keyword evidence="3" id="KW-0597">Phosphoprotein</keyword>
<proteinExistence type="predicted"/>
<keyword evidence="8" id="KW-0902">Two-component regulatory system</keyword>
<sequence>MTAPRWWHLAAPVVAAVLVGAFQLSYRDTDGWVPPSTWQLAVYLAECLALLLRYRHPVAVAGVTVVFSAALPVIRPHAVIIDVPAIIALYTLARYTGRRTAWTAAAAAAVLLTISSAWWRSEQLLDIRNLLPANYVGIAVAVGDSVRANRAVLRQAQDKAREAERTREEEARRRVRDERVRIARDLHDVVAHHITLVNAQAGVAHHLLDRQPAKAREALAGIKDTSRAALDELRATVGLLRQDDDPPESRRSVPGFAEVGSLVDSFRSAGYDVRLSTRGPARPLSGAADLAAYRIVQEALTNAGKHGSDRRVDVTLTYTGDHLELAVSNAARPGHRGPGTGHGLIGMRERASSAGGTCTAGFREDGRYEVRAVLPLRGETA</sequence>
<dbReference type="GO" id="GO:0016301">
    <property type="term" value="F:kinase activity"/>
    <property type="evidence" value="ECO:0007669"/>
    <property type="project" value="UniProtKB-KW"/>
</dbReference>
<dbReference type="Gene3D" id="3.30.565.10">
    <property type="entry name" value="Histidine kinase-like ATPase, C-terminal domain"/>
    <property type="match status" value="1"/>
</dbReference>
<keyword evidence="7" id="KW-0067">ATP-binding</keyword>
<evidence type="ECO:0000313" key="14">
    <source>
        <dbReference type="Proteomes" id="UP001440984"/>
    </source>
</evidence>
<dbReference type="Pfam" id="PF07730">
    <property type="entry name" value="HisKA_3"/>
    <property type="match status" value="1"/>
</dbReference>
<evidence type="ECO:0000259" key="11">
    <source>
        <dbReference type="Pfam" id="PF02518"/>
    </source>
</evidence>
<dbReference type="SUPFAM" id="SSF55874">
    <property type="entry name" value="ATPase domain of HSP90 chaperone/DNA topoisomerase II/histidine kinase"/>
    <property type="match status" value="1"/>
</dbReference>
<dbReference type="CDD" id="cd16917">
    <property type="entry name" value="HATPase_UhpB-NarQ-NarX-like"/>
    <property type="match status" value="1"/>
</dbReference>
<keyword evidence="4" id="KW-0808">Transferase</keyword>
<dbReference type="PANTHER" id="PTHR24421:SF10">
    <property type="entry name" value="NITRATE_NITRITE SENSOR PROTEIN NARQ"/>
    <property type="match status" value="1"/>
</dbReference>
<name>A0ABV0L9Z8_9PSEU</name>
<gene>
    <name evidence="13" type="ORF">ABJI51_04130</name>
</gene>
<keyword evidence="10" id="KW-0472">Membrane</keyword>
<keyword evidence="6 13" id="KW-0418">Kinase</keyword>
<dbReference type="EMBL" id="JBDZYD010000001">
    <property type="protein sequence ID" value="MEQ0558248.1"/>
    <property type="molecule type" value="Genomic_DNA"/>
</dbReference>
<feature type="coiled-coil region" evidence="9">
    <location>
        <begin position="146"/>
        <end position="173"/>
    </location>
</feature>
<reference evidence="13 14" key="1">
    <citation type="submission" date="2024-05" db="EMBL/GenBank/DDBJ databases">
        <authorList>
            <person name="Zhao H."/>
            <person name="Xu Y."/>
            <person name="Lin S."/>
            <person name="Spain J.C."/>
            <person name="Zhou N.-Y."/>
        </authorList>
    </citation>
    <scope>NUCLEOTIDE SEQUENCE [LARGE SCALE GENOMIC DNA]</scope>
    <source>
        <strain evidence="13 14">NEAU-NG30</strain>
    </source>
</reference>
<organism evidence="13 14">
    <name type="scientific">Amycolatopsis melonis</name>
    <dbReference type="NCBI Taxonomy" id="3156488"/>
    <lineage>
        <taxon>Bacteria</taxon>
        <taxon>Bacillati</taxon>
        <taxon>Actinomycetota</taxon>
        <taxon>Actinomycetes</taxon>
        <taxon>Pseudonocardiales</taxon>
        <taxon>Pseudonocardiaceae</taxon>
        <taxon>Amycolatopsis</taxon>
    </lineage>
</organism>
<keyword evidence="10" id="KW-0812">Transmembrane</keyword>